<dbReference type="AlphaFoldDB" id="A0A8X8X7T3"/>
<accession>A0A8X8X7T3</accession>
<proteinExistence type="predicted"/>
<sequence>MTKVTSLTPFFFLLCFSCIISLCLSRPISNAAAGNFGEEHWFLHPWLFAQAPMPNGGFKWPMPVKHWPFYAQSPMPSGGFKWPVPVKPWPFYAQGPTPSGVFKWPVPVKHWPFYAQGPIPDEGWKWWPKKEHNNGISSKVGPLGQDIGVVQHVDVIIWPGDIEVCVSLETSTEDMETVCCFERQEIRELPKNKQKQDMLLLVSRHAAQSASEKMLKDRSALAE</sequence>
<evidence type="ECO:0000313" key="2">
    <source>
        <dbReference type="EMBL" id="KAG6406891.1"/>
    </source>
</evidence>
<organism evidence="2">
    <name type="scientific">Salvia splendens</name>
    <name type="common">Scarlet sage</name>
    <dbReference type="NCBI Taxonomy" id="180675"/>
    <lineage>
        <taxon>Eukaryota</taxon>
        <taxon>Viridiplantae</taxon>
        <taxon>Streptophyta</taxon>
        <taxon>Embryophyta</taxon>
        <taxon>Tracheophyta</taxon>
        <taxon>Spermatophyta</taxon>
        <taxon>Magnoliopsida</taxon>
        <taxon>eudicotyledons</taxon>
        <taxon>Gunneridae</taxon>
        <taxon>Pentapetalae</taxon>
        <taxon>asterids</taxon>
        <taxon>lamiids</taxon>
        <taxon>Lamiales</taxon>
        <taxon>Lamiaceae</taxon>
        <taxon>Nepetoideae</taxon>
        <taxon>Mentheae</taxon>
        <taxon>Salviinae</taxon>
        <taxon>Salvia</taxon>
        <taxon>Salvia subgen. Calosphace</taxon>
        <taxon>core Calosphace</taxon>
    </lineage>
</organism>
<reference evidence="2" key="2">
    <citation type="submission" date="2020-08" db="EMBL/GenBank/DDBJ databases">
        <title>Plant Genome Project.</title>
        <authorList>
            <person name="Zhang R.-G."/>
        </authorList>
    </citation>
    <scope>NUCLEOTIDE SEQUENCE</scope>
    <source>
        <strain evidence="2">Huo1</strain>
        <tissue evidence="2">Leaf</tissue>
    </source>
</reference>
<evidence type="ECO:0000256" key="1">
    <source>
        <dbReference type="SAM" id="SignalP"/>
    </source>
</evidence>
<protein>
    <submittedName>
        <fullName evidence="2">Uncharacterized protein</fullName>
    </submittedName>
</protein>
<evidence type="ECO:0000313" key="3">
    <source>
        <dbReference type="Proteomes" id="UP000298416"/>
    </source>
</evidence>
<keyword evidence="3" id="KW-1185">Reference proteome</keyword>
<gene>
    <name evidence="2" type="ORF">SASPL_134506</name>
</gene>
<feature type="chain" id="PRO_5036484294" evidence="1">
    <location>
        <begin position="26"/>
        <end position="223"/>
    </location>
</feature>
<reference evidence="2" key="1">
    <citation type="submission" date="2018-01" db="EMBL/GenBank/DDBJ databases">
        <authorList>
            <person name="Mao J.F."/>
        </authorList>
    </citation>
    <scope>NUCLEOTIDE SEQUENCE</scope>
    <source>
        <strain evidence="2">Huo1</strain>
        <tissue evidence="2">Leaf</tissue>
    </source>
</reference>
<name>A0A8X8X7T3_SALSN</name>
<keyword evidence="1" id="KW-0732">Signal</keyword>
<dbReference type="EMBL" id="PNBA02000012">
    <property type="protein sequence ID" value="KAG6406891.1"/>
    <property type="molecule type" value="Genomic_DNA"/>
</dbReference>
<comment type="caution">
    <text evidence="2">The sequence shown here is derived from an EMBL/GenBank/DDBJ whole genome shotgun (WGS) entry which is preliminary data.</text>
</comment>
<feature type="signal peptide" evidence="1">
    <location>
        <begin position="1"/>
        <end position="25"/>
    </location>
</feature>
<dbReference type="Proteomes" id="UP000298416">
    <property type="component" value="Unassembled WGS sequence"/>
</dbReference>